<evidence type="ECO:0000256" key="2">
    <source>
        <dbReference type="SAM" id="SignalP"/>
    </source>
</evidence>
<comment type="caution">
    <text evidence="3">The sequence shown here is derived from an EMBL/GenBank/DDBJ whole genome shotgun (WGS) entry which is preliminary data.</text>
</comment>
<evidence type="ECO:0000256" key="1">
    <source>
        <dbReference type="SAM" id="Phobius"/>
    </source>
</evidence>
<keyword evidence="1" id="KW-0812">Transmembrane</keyword>
<keyword evidence="2" id="KW-0732">Signal</keyword>
<gene>
    <name evidence="3" type="ORF">GCM10023090_18180</name>
</gene>
<keyword evidence="1" id="KW-0472">Membrane</keyword>
<feature type="chain" id="PRO_5046534922" evidence="2">
    <location>
        <begin position="25"/>
        <end position="203"/>
    </location>
</feature>
<feature type="transmembrane region" description="Helical" evidence="1">
    <location>
        <begin position="74"/>
        <end position="94"/>
    </location>
</feature>
<protein>
    <submittedName>
        <fullName evidence="3">HupE/UreJ family protein</fullName>
    </submittedName>
</protein>
<dbReference type="PIRSF" id="PIRSF016919">
    <property type="entry name" value="HupE_UreJ"/>
    <property type="match status" value="1"/>
</dbReference>
<name>A0ABP8L8Q7_9BURK</name>
<dbReference type="Proteomes" id="UP001501788">
    <property type="component" value="Unassembled WGS sequence"/>
</dbReference>
<dbReference type="RefSeq" id="WP_345063666.1">
    <property type="nucleotide sequence ID" value="NZ_BAABEX010000011.1"/>
</dbReference>
<feature type="transmembrane region" description="Helical" evidence="1">
    <location>
        <begin position="125"/>
        <end position="144"/>
    </location>
</feature>
<feature type="transmembrane region" description="Helical" evidence="1">
    <location>
        <begin position="150"/>
        <end position="173"/>
    </location>
</feature>
<keyword evidence="4" id="KW-1185">Reference proteome</keyword>
<feature type="transmembrane region" description="Helical" evidence="1">
    <location>
        <begin position="100"/>
        <end position="118"/>
    </location>
</feature>
<keyword evidence="1" id="KW-1133">Transmembrane helix</keyword>
<accession>A0ABP8L8Q7</accession>
<dbReference type="Pfam" id="PF04955">
    <property type="entry name" value="HupE_UreJ"/>
    <property type="match status" value="1"/>
</dbReference>
<evidence type="ECO:0000313" key="3">
    <source>
        <dbReference type="EMBL" id="GAA4424494.1"/>
    </source>
</evidence>
<dbReference type="InterPro" id="IPR007038">
    <property type="entry name" value="HupE_UreJ"/>
</dbReference>
<feature type="transmembrane region" description="Helical" evidence="1">
    <location>
        <begin position="40"/>
        <end position="62"/>
    </location>
</feature>
<feature type="signal peptide" evidence="2">
    <location>
        <begin position="1"/>
        <end position="24"/>
    </location>
</feature>
<organism evidence="3 4">
    <name type="scientific">Acidovorax lacteus</name>
    <dbReference type="NCBI Taxonomy" id="1924988"/>
    <lineage>
        <taxon>Bacteria</taxon>
        <taxon>Pseudomonadati</taxon>
        <taxon>Pseudomonadota</taxon>
        <taxon>Betaproteobacteria</taxon>
        <taxon>Burkholderiales</taxon>
        <taxon>Comamonadaceae</taxon>
        <taxon>Acidovorax</taxon>
    </lineage>
</organism>
<evidence type="ECO:0000313" key="4">
    <source>
        <dbReference type="Proteomes" id="UP001501788"/>
    </source>
</evidence>
<dbReference type="EMBL" id="BAABEX010000011">
    <property type="protein sequence ID" value="GAA4424494.1"/>
    <property type="molecule type" value="Genomic_DNA"/>
</dbReference>
<reference evidence="4" key="1">
    <citation type="journal article" date="2019" name="Int. J. Syst. Evol. Microbiol.">
        <title>The Global Catalogue of Microorganisms (GCM) 10K type strain sequencing project: providing services to taxonomists for standard genome sequencing and annotation.</title>
        <authorList>
            <consortium name="The Broad Institute Genomics Platform"/>
            <consortium name="The Broad Institute Genome Sequencing Center for Infectious Disease"/>
            <person name="Wu L."/>
            <person name="Ma J."/>
        </authorList>
    </citation>
    <scope>NUCLEOTIDE SEQUENCE [LARGE SCALE GENOMIC DNA]</scope>
    <source>
        <strain evidence="4">JCM 31890</strain>
    </source>
</reference>
<sequence>MRLIRPSHALLACAALALSSAASAHTGAPGHDHGGFVAGLLHPLTGLDHLAAMVAIGLWSALSVPAGPQAPARALWSPAWFAALLLGGAVLGWRGLDLPGVEPMIAVSLLVTGLLVATRLALPRAVTALVAGSFAVFHGLAHGAELPAAQAAATLTGMLLATLALHAAGLLAGWPLRRHVWAPRLAGGAVSLLGGIALWPALA</sequence>
<proteinExistence type="predicted"/>
<feature type="transmembrane region" description="Helical" evidence="1">
    <location>
        <begin position="185"/>
        <end position="202"/>
    </location>
</feature>